<evidence type="ECO:0000313" key="2">
    <source>
        <dbReference type="Proteomes" id="UP000533900"/>
    </source>
</evidence>
<dbReference type="Proteomes" id="UP000533900">
    <property type="component" value="Unassembled WGS sequence"/>
</dbReference>
<keyword evidence="2" id="KW-1185">Reference proteome</keyword>
<name>A0A842ITH9_9FLAO</name>
<proteinExistence type="predicted"/>
<accession>A0A842ITH9</accession>
<sequence>MKSKMLNELPELLEHKVISEDVASNIRQYYQTYALVAVKNGEAVLKDVLINDKSIKDYIEKEDTQ</sequence>
<dbReference type="RefSeq" id="WP_185790188.1">
    <property type="nucleotide sequence ID" value="NZ_JACLCP010000005.1"/>
</dbReference>
<dbReference type="EMBL" id="JACLCP010000005">
    <property type="protein sequence ID" value="MBC2846482.1"/>
    <property type="molecule type" value="Genomic_DNA"/>
</dbReference>
<organism evidence="1 2">
    <name type="scientific">Winogradskyella flava</name>
    <dbReference type="NCBI Taxonomy" id="1884876"/>
    <lineage>
        <taxon>Bacteria</taxon>
        <taxon>Pseudomonadati</taxon>
        <taxon>Bacteroidota</taxon>
        <taxon>Flavobacteriia</taxon>
        <taxon>Flavobacteriales</taxon>
        <taxon>Flavobacteriaceae</taxon>
        <taxon>Winogradskyella</taxon>
    </lineage>
</organism>
<protein>
    <submittedName>
        <fullName evidence="1">Uncharacterized protein</fullName>
    </submittedName>
</protein>
<comment type="caution">
    <text evidence="1">The sequence shown here is derived from an EMBL/GenBank/DDBJ whole genome shotgun (WGS) entry which is preliminary data.</text>
</comment>
<reference evidence="1" key="1">
    <citation type="submission" date="2020-08" db="EMBL/GenBank/DDBJ databases">
        <title>Winogradskyella ouciana sp. nov., isolated from the hadal seawater of the Mariana Trench.</title>
        <authorList>
            <person name="He X."/>
        </authorList>
    </citation>
    <scope>NUCLEOTIDE SEQUENCE [LARGE SCALE GENOMIC DNA]</scope>
    <source>
        <strain evidence="1">KCTC 52348</strain>
    </source>
</reference>
<gene>
    <name evidence="1" type="ORF">H7F21_15355</name>
</gene>
<dbReference type="AlphaFoldDB" id="A0A842ITH9"/>
<evidence type="ECO:0000313" key="1">
    <source>
        <dbReference type="EMBL" id="MBC2846482.1"/>
    </source>
</evidence>